<keyword evidence="1" id="KW-0889">Transcription antitermination</keyword>
<dbReference type="EMBL" id="CP017479">
    <property type="protein sequence ID" value="AOW08161.1"/>
    <property type="molecule type" value="Genomic_DNA"/>
</dbReference>
<dbReference type="KEGG" id="fgl:EM308_00805"/>
<keyword evidence="6" id="KW-1185">Reference proteome</keyword>
<dbReference type="Proteomes" id="UP000175968">
    <property type="component" value="Chromosome"/>
</dbReference>
<evidence type="ECO:0000256" key="3">
    <source>
        <dbReference type="ARBA" id="ARBA00023163"/>
    </source>
</evidence>
<evidence type="ECO:0000256" key="1">
    <source>
        <dbReference type="ARBA" id="ARBA00022814"/>
    </source>
</evidence>
<evidence type="ECO:0000313" key="6">
    <source>
        <dbReference type="Proteomes" id="UP000175968"/>
    </source>
</evidence>
<dbReference type="AlphaFoldDB" id="A0AAC9I1D8"/>
<gene>
    <name evidence="5" type="ORF">EM308_00805</name>
</gene>
<keyword evidence="2" id="KW-0805">Transcription regulation</keyword>
<reference evidence="5 6" key="1">
    <citation type="submission" date="2016-10" db="EMBL/GenBank/DDBJ databases">
        <title>Flavobacterium gilvum sp. nov., isolated from stream water.</title>
        <authorList>
            <person name="Shin S.-K."/>
            <person name="Cho Y.-J."/>
            <person name="Yi H."/>
        </authorList>
    </citation>
    <scope>NUCLEOTIDE SEQUENCE [LARGE SCALE GENOMIC DNA]</scope>
    <source>
        <strain evidence="5 6">EM1308</strain>
    </source>
</reference>
<dbReference type="RefSeq" id="WP_035637372.1">
    <property type="nucleotide sequence ID" value="NZ_CP017479.1"/>
</dbReference>
<dbReference type="GO" id="GO:0031564">
    <property type="term" value="P:transcription antitermination"/>
    <property type="evidence" value="ECO:0007669"/>
    <property type="project" value="UniProtKB-KW"/>
</dbReference>
<organism evidence="5 6">
    <name type="scientific">Flavobacterium gilvum</name>
    <dbReference type="NCBI Taxonomy" id="1492737"/>
    <lineage>
        <taxon>Bacteria</taxon>
        <taxon>Pseudomonadati</taxon>
        <taxon>Bacteroidota</taxon>
        <taxon>Flavobacteriia</taxon>
        <taxon>Flavobacteriales</taxon>
        <taxon>Flavobacteriaceae</taxon>
        <taxon>Flavobacterium</taxon>
    </lineage>
</organism>
<dbReference type="PANTHER" id="PTHR30265:SF4">
    <property type="entry name" value="KOW MOTIF FAMILY PROTEIN, EXPRESSED"/>
    <property type="match status" value="1"/>
</dbReference>
<dbReference type="InterPro" id="IPR043425">
    <property type="entry name" value="NusG-like"/>
</dbReference>
<dbReference type="SUPFAM" id="SSF82679">
    <property type="entry name" value="N-utilization substance G protein NusG, N-terminal domain"/>
    <property type="match status" value="1"/>
</dbReference>
<dbReference type="CDD" id="cd09895">
    <property type="entry name" value="NGN_SP_UpxY"/>
    <property type="match status" value="1"/>
</dbReference>
<protein>
    <submittedName>
        <fullName evidence="5">Antitermination protein NusG</fullName>
    </submittedName>
</protein>
<keyword evidence="3" id="KW-0804">Transcription</keyword>
<dbReference type="NCBIfam" id="NF033644">
    <property type="entry name" value="antiterm_UpxY"/>
    <property type="match status" value="1"/>
</dbReference>
<evidence type="ECO:0000313" key="5">
    <source>
        <dbReference type="EMBL" id="AOW08161.1"/>
    </source>
</evidence>
<evidence type="ECO:0000259" key="4">
    <source>
        <dbReference type="SMART" id="SM00738"/>
    </source>
</evidence>
<name>A0AAC9I1D8_9FLAO</name>
<accession>A0AAC9I1D8</accession>
<dbReference type="GO" id="GO:0006354">
    <property type="term" value="P:DNA-templated transcription elongation"/>
    <property type="evidence" value="ECO:0007669"/>
    <property type="project" value="InterPro"/>
</dbReference>
<dbReference type="InterPro" id="IPR036735">
    <property type="entry name" value="NGN_dom_sf"/>
</dbReference>
<dbReference type="SMART" id="SM00738">
    <property type="entry name" value="NGN"/>
    <property type="match status" value="1"/>
</dbReference>
<dbReference type="PANTHER" id="PTHR30265">
    <property type="entry name" value="RHO-INTERACTING TRANSCRIPTION TERMINATION FACTOR NUSG"/>
    <property type="match status" value="1"/>
</dbReference>
<proteinExistence type="predicted"/>
<dbReference type="Pfam" id="PF02357">
    <property type="entry name" value="NusG"/>
    <property type="match status" value="1"/>
</dbReference>
<feature type="domain" description="NusG-like N-terminal" evidence="4">
    <location>
        <begin position="1"/>
        <end position="97"/>
    </location>
</feature>
<sequence>MNWYVVYTKPKWEKKVAERLNEAGIIAYCPLITKVHQWSDRKKKVEVPLFNSYIFVQVEEKERNVVFSIPGAIRYLFWLGKPAIVKEKEIQAIQNWLDIPDTFEIMVDKWQKGDKIVLESGPFVAQSAVVQEVKHNHYILVLESLGCVLKVEKKIKI</sequence>
<dbReference type="InterPro" id="IPR006645">
    <property type="entry name" value="NGN-like_dom"/>
</dbReference>
<evidence type="ECO:0000256" key="2">
    <source>
        <dbReference type="ARBA" id="ARBA00023015"/>
    </source>
</evidence>
<dbReference type="Gene3D" id="3.30.70.940">
    <property type="entry name" value="NusG, N-terminal domain"/>
    <property type="match status" value="1"/>
</dbReference>